<dbReference type="Proteomes" id="UP000265703">
    <property type="component" value="Unassembled WGS sequence"/>
</dbReference>
<sequence>MGNLKLGDAHLIFIALYATPWCLSVKILLNVRAITLINVLLEWPKRILHILFIHERM</sequence>
<organism evidence="2 3">
    <name type="scientific">Glomus cerebriforme</name>
    <dbReference type="NCBI Taxonomy" id="658196"/>
    <lineage>
        <taxon>Eukaryota</taxon>
        <taxon>Fungi</taxon>
        <taxon>Fungi incertae sedis</taxon>
        <taxon>Mucoromycota</taxon>
        <taxon>Glomeromycotina</taxon>
        <taxon>Glomeromycetes</taxon>
        <taxon>Glomerales</taxon>
        <taxon>Glomeraceae</taxon>
        <taxon>Glomus</taxon>
    </lineage>
</organism>
<name>A0A397RZ14_9GLOM</name>
<dbReference type="AlphaFoldDB" id="A0A397RZ14"/>
<proteinExistence type="predicted"/>
<keyword evidence="3" id="KW-1185">Reference proteome</keyword>
<reference evidence="2 3" key="1">
    <citation type="submission" date="2018-06" db="EMBL/GenBank/DDBJ databases">
        <title>Comparative genomics reveals the genomic features of Rhizophagus irregularis, R. cerebriforme, R. diaphanum and Gigaspora rosea, and their symbiotic lifestyle signature.</title>
        <authorList>
            <person name="Morin E."/>
            <person name="San Clemente H."/>
            <person name="Chen E.C.H."/>
            <person name="De La Providencia I."/>
            <person name="Hainaut M."/>
            <person name="Kuo A."/>
            <person name="Kohler A."/>
            <person name="Murat C."/>
            <person name="Tang N."/>
            <person name="Roy S."/>
            <person name="Loubradou J."/>
            <person name="Henrissat B."/>
            <person name="Grigoriev I.V."/>
            <person name="Corradi N."/>
            <person name="Roux C."/>
            <person name="Martin F.M."/>
        </authorList>
    </citation>
    <scope>NUCLEOTIDE SEQUENCE [LARGE SCALE GENOMIC DNA]</scope>
    <source>
        <strain evidence="2 3">DAOM 227022</strain>
    </source>
</reference>
<keyword evidence="1" id="KW-0472">Membrane</keyword>
<feature type="transmembrane region" description="Helical" evidence="1">
    <location>
        <begin position="12"/>
        <end position="41"/>
    </location>
</feature>
<evidence type="ECO:0000313" key="2">
    <source>
        <dbReference type="EMBL" id="RIA79470.1"/>
    </source>
</evidence>
<dbReference type="EMBL" id="QKYT01001279">
    <property type="protein sequence ID" value="RIA79470.1"/>
    <property type="molecule type" value="Genomic_DNA"/>
</dbReference>
<accession>A0A397RZ14</accession>
<evidence type="ECO:0000313" key="3">
    <source>
        <dbReference type="Proteomes" id="UP000265703"/>
    </source>
</evidence>
<evidence type="ECO:0000256" key="1">
    <source>
        <dbReference type="SAM" id="Phobius"/>
    </source>
</evidence>
<keyword evidence="1" id="KW-0812">Transmembrane</keyword>
<keyword evidence="1" id="KW-1133">Transmembrane helix</keyword>
<protein>
    <submittedName>
        <fullName evidence="2">Uncharacterized protein</fullName>
    </submittedName>
</protein>
<comment type="caution">
    <text evidence="2">The sequence shown here is derived from an EMBL/GenBank/DDBJ whole genome shotgun (WGS) entry which is preliminary data.</text>
</comment>
<gene>
    <name evidence="2" type="ORF">C1645_794331</name>
</gene>